<accession>G3GZX0</accession>
<proteinExistence type="predicted"/>
<dbReference type="AlphaFoldDB" id="G3GZX0"/>
<dbReference type="EMBL" id="JH000085">
    <property type="protein sequence ID" value="EGV99285.1"/>
    <property type="molecule type" value="Genomic_DNA"/>
</dbReference>
<dbReference type="InParanoid" id="G3GZX0"/>
<sequence>MCVPRGQKRVSYPLELKLQMAVSCHVCAEPSIRTASIHLGMVTCAFNPSTQEAEAGDF</sequence>
<evidence type="ECO:0000313" key="2">
    <source>
        <dbReference type="Proteomes" id="UP000001075"/>
    </source>
</evidence>
<organism evidence="1 2">
    <name type="scientific">Cricetulus griseus</name>
    <name type="common">Chinese hamster</name>
    <name type="synonym">Cricetulus barabensis griseus</name>
    <dbReference type="NCBI Taxonomy" id="10029"/>
    <lineage>
        <taxon>Eukaryota</taxon>
        <taxon>Metazoa</taxon>
        <taxon>Chordata</taxon>
        <taxon>Craniata</taxon>
        <taxon>Vertebrata</taxon>
        <taxon>Euteleostomi</taxon>
        <taxon>Mammalia</taxon>
        <taxon>Eutheria</taxon>
        <taxon>Euarchontoglires</taxon>
        <taxon>Glires</taxon>
        <taxon>Rodentia</taxon>
        <taxon>Myomorpha</taxon>
        <taxon>Muroidea</taxon>
        <taxon>Cricetidae</taxon>
        <taxon>Cricetinae</taxon>
        <taxon>Cricetulus</taxon>
    </lineage>
</organism>
<protein>
    <submittedName>
        <fullName evidence="1">Uncharacterized protein</fullName>
    </submittedName>
</protein>
<dbReference type="Proteomes" id="UP000001075">
    <property type="component" value="Unassembled WGS sequence"/>
</dbReference>
<gene>
    <name evidence="1" type="ORF">I79_003418</name>
</gene>
<name>G3GZX0_CRIGR</name>
<evidence type="ECO:0000313" key="1">
    <source>
        <dbReference type="EMBL" id="EGV99285.1"/>
    </source>
</evidence>
<reference evidence="2" key="1">
    <citation type="journal article" date="2011" name="Nat. Biotechnol.">
        <title>The genomic sequence of the Chinese hamster ovary (CHO)-K1 cell line.</title>
        <authorList>
            <person name="Xu X."/>
            <person name="Nagarajan H."/>
            <person name="Lewis N.E."/>
            <person name="Pan S."/>
            <person name="Cai Z."/>
            <person name="Liu X."/>
            <person name="Chen W."/>
            <person name="Xie M."/>
            <person name="Wang W."/>
            <person name="Hammond S."/>
            <person name="Andersen M.R."/>
            <person name="Neff N."/>
            <person name="Passarelli B."/>
            <person name="Koh W."/>
            <person name="Fan H.C."/>
            <person name="Wang J."/>
            <person name="Gui Y."/>
            <person name="Lee K.H."/>
            <person name="Betenbaugh M.J."/>
            <person name="Quake S.R."/>
            <person name="Famili I."/>
            <person name="Palsson B.O."/>
            <person name="Wang J."/>
        </authorList>
    </citation>
    <scope>NUCLEOTIDE SEQUENCE [LARGE SCALE GENOMIC DNA]</scope>
    <source>
        <strain evidence="2">CHO K1 cell line</strain>
    </source>
</reference>